<comment type="caution">
    <text evidence="1">The sequence shown here is derived from an EMBL/GenBank/DDBJ whole genome shotgun (WGS) entry which is preliminary data.</text>
</comment>
<accession>A0AAW5KIB2</accession>
<gene>
    <name evidence="1" type="ORF">NE632_00075</name>
</gene>
<proteinExistence type="predicted"/>
<organism evidence="1 2">
    <name type="scientific">Ruminococcus bicirculans</name>
    <name type="common">ex Wegman et al. 2014</name>
    <dbReference type="NCBI Taxonomy" id="1160721"/>
    <lineage>
        <taxon>Bacteria</taxon>
        <taxon>Bacillati</taxon>
        <taxon>Bacillota</taxon>
        <taxon>Clostridia</taxon>
        <taxon>Eubacteriales</taxon>
        <taxon>Oscillospiraceae</taxon>
        <taxon>Ruminococcus</taxon>
    </lineage>
</organism>
<evidence type="ECO:0008006" key="3">
    <source>
        <dbReference type="Google" id="ProtNLM"/>
    </source>
</evidence>
<name>A0AAW5KIB2_9FIRM</name>
<dbReference type="RefSeq" id="WP_117734071.1">
    <property type="nucleotide sequence ID" value="NZ_CAKVXH010000001.1"/>
</dbReference>
<reference evidence="1" key="1">
    <citation type="submission" date="2022-06" db="EMBL/GenBank/DDBJ databases">
        <title>Isolation of gut microbiota from human fecal samples.</title>
        <authorList>
            <person name="Pamer E.G."/>
            <person name="Barat B."/>
            <person name="Waligurski E."/>
            <person name="Medina S."/>
            <person name="Paddock L."/>
            <person name="Mostad J."/>
        </authorList>
    </citation>
    <scope>NUCLEOTIDE SEQUENCE</scope>
    <source>
        <strain evidence="1">DFI.5.57</strain>
    </source>
</reference>
<dbReference type="AlphaFoldDB" id="A0AAW5KIB2"/>
<evidence type="ECO:0000313" key="1">
    <source>
        <dbReference type="EMBL" id="MCQ5151689.1"/>
    </source>
</evidence>
<dbReference type="EMBL" id="JANGCN010000001">
    <property type="protein sequence ID" value="MCQ5151689.1"/>
    <property type="molecule type" value="Genomic_DNA"/>
</dbReference>
<sequence>MNLKMIRLSKPNPDNLFSNYENQLEPQYFFTSSVSKTLFENSQRTLLQISEDEIRDYINNDDLCNDEEGMFPKRSVLTGEWYIRSVSFEDDILSIETALLGTDLGYPDDYLGLELIFIYDDESKEFAFDGINSSAL</sequence>
<protein>
    <recommendedName>
        <fullName evidence="3">DUF2262 domain-containing protein</fullName>
    </recommendedName>
</protein>
<dbReference type="Proteomes" id="UP001206236">
    <property type="component" value="Unassembled WGS sequence"/>
</dbReference>
<evidence type="ECO:0000313" key="2">
    <source>
        <dbReference type="Proteomes" id="UP001206236"/>
    </source>
</evidence>